<sequence length="130" mass="14841">MREKNVTIASSTLNLGSPFNDIIVLRGLLLLYTSIGSSLPFFDNTLDIIHSTLFLDGWIGAELLQFVLFDWDCVLRPKGLLGIDRFFCHKEDMKLYLDEFKRLGYKPLLWSVVPKTELFFSAVLGKPIRG</sequence>
<dbReference type="InterPro" id="IPR029063">
    <property type="entry name" value="SAM-dependent_MTases_sf"/>
</dbReference>
<dbReference type="Proteomes" id="UP000315295">
    <property type="component" value="Unassembled WGS sequence"/>
</dbReference>
<evidence type="ECO:0000313" key="1">
    <source>
        <dbReference type="EMBL" id="TQD83293.1"/>
    </source>
</evidence>
<accession>A0A540L9X9</accession>
<dbReference type="EMBL" id="VIEB01000683">
    <property type="protein sequence ID" value="TQD83293.1"/>
    <property type="molecule type" value="Genomic_DNA"/>
</dbReference>
<dbReference type="AlphaFoldDB" id="A0A540L9X9"/>
<dbReference type="PANTHER" id="PTHR44067:SF12">
    <property type="entry name" value="METHYLTRANSFERASE TYPE 11 DOMAIN-CONTAINING PROTEIN"/>
    <property type="match status" value="1"/>
</dbReference>
<dbReference type="InterPro" id="IPR053223">
    <property type="entry name" value="Prob_Methyltransferase"/>
</dbReference>
<dbReference type="SUPFAM" id="SSF53335">
    <property type="entry name" value="S-adenosyl-L-methionine-dependent methyltransferases"/>
    <property type="match status" value="1"/>
</dbReference>
<dbReference type="PANTHER" id="PTHR44067">
    <property type="entry name" value="S-ADENOSYL-L-METHIONINE-DEPENDENT METHYLTRANSFERASE SUPERFAMILY PROTEIN-RELATED"/>
    <property type="match status" value="1"/>
</dbReference>
<dbReference type="STRING" id="106549.A0A540L9X9"/>
<protein>
    <recommendedName>
        <fullName evidence="3">Methyltransferase</fullName>
    </recommendedName>
</protein>
<name>A0A540L9X9_MALBA</name>
<gene>
    <name evidence="1" type="ORF">C1H46_031150</name>
</gene>
<keyword evidence="2" id="KW-1185">Reference proteome</keyword>
<proteinExistence type="predicted"/>
<evidence type="ECO:0008006" key="3">
    <source>
        <dbReference type="Google" id="ProtNLM"/>
    </source>
</evidence>
<comment type="caution">
    <text evidence="1">The sequence shown here is derived from an EMBL/GenBank/DDBJ whole genome shotgun (WGS) entry which is preliminary data.</text>
</comment>
<evidence type="ECO:0000313" key="2">
    <source>
        <dbReference type="Proteomes" id="UP000315295"/>
    </source>
</evidence>
<organism evidence="1 2">
    <name type="scientific">Malus baccata</name>
    <name type="common">Siberian crab apple</name>
    <name type="synonym">Pyrus baccata</name>
    <dbReference type="NCBI Taxonomy" id="106549"/>
    <lineage>
        <taxon>Eukaryota</taxon>
        <taxon>Viridiplantae</taxon>
        <taxon>Streptophyta</taxon>
        <taxon>Embryophyta</taxon>
        <taxon>Tracheophyta</taxon>
        <taxon>Spermatophyta</taxon>
        <taxon>Magnoliopsida</taxon>
        <taxon>eudicotyledons</taxon>
        <taxon>Gunneridae</taxon>
        <taxon>Pentapetalae</taxon>
        <taxon>rosids</taxon>
        <taxon>fabids</taxon>
        <taxon>Rosales</taxon>
        <taxon>Rosaceae</taxon>
        <taxon>Amygdaloideae</taxon>
        <taxon>Maleae</taxon>
        <taxon>Malus</taxon>
    </lineage>
</organism>
<reference evidence="1 2" key="1">
    <citation type="journal article" date="2019" name="G3 (Bethesda)">
        <title>Sequencing of a Wild Apple (Malus baccata) Genome Unravels the Differences Between Cultivated and Wild Apple Species Regarding Disease Resistance and Cold Tolerance.</title>
        <authorList>
            <person name="Chen X."/>
        </authorList>
    </citation>
    <scope>NUCLEOTIDE SEQUENCE [LARGE SCALE GENOMIC DNA]</scope>
    <source>
        <strain evidence="2">cv. Shandingzi</strain>
        <tissue evidence="1">Leaves</tissue>
    </source>
</reference>